<evidence type="ECO:0000313" key="2">
    <source>
        <dbReference type="Proteomes" id="UP000294588"/>
    </source>
</evidence>
<organism evidence="1 2">
    <name type="scientific">Candidatus Syntrophosphaera thermopropionivorans</name>
    <dbReference type="NCBI Taxonomy" id="2593015"/>
    <lineage>
        <taxon>Bacteria</taxon>
        <taxon>Pseudomonadati</taxon>
        <taxon>Candidatus Cloacimonadota</taxon>
        <taxon>Candidatus Cloacimonadia</taxon>
        <taxon>Candidatus Cloacimonadales</taxon>
        <taxon>Candidatus Cloacimonadaceae</taxon>
        <taxon>Candidatus Syntrophosphaera</taxon>
    </lineage>
</organism>
<dbReference type="EMBL" id="SMOG01000021">
    <property type="protein sequence ID" value="TDF72666.1"/>
    <property type="molecule type" value="Genomic_DNA"/>
</dbReference>
<dbReference type="Proteomes" id="UP000294588">
    <property type="component" value="Unassembled WGS sequence"/>
</dbReference>
<sequence length="426" mass="46892">MTALPCFLEADLRGKMVLVRMDHNVVKNGKIKDTMRIDATIPTLLHIYKKGGMPILMTHIGRPYDKKTGTINISEGESVAPVVKYLEEKLQLKGIIPECIASGPEGITDLSPILPAVQKLRAGEVDFVYLPNTRWFKGEEAKDESADILAQSWASFADLYINDAFGSWQAHASTYNITKFLPSYAGLLMIKEVQNLEKVFNPQRPLLSVVAGAKFDTKMGPLSALLKLSDKLVLGGVLYNGYLAAKYRVNIKGLSPEDLQLAEQFLQEAEKFPDKIVEMPFIIECDSMEDVSNGRIRKVTDLQAGMDLNYILDIAPESFSDPSIQEVFSSAATIFVNAVMGYTVLFKEGTKALYSLIHSCSQAQKLFGGGDTIQEFGDLLPGIFAQAKNDPHYYFFTGGGAVLDAIAQGSPYGMKPVQALLQKIEK</sequence>
<protein>
    <submittedName>
        <fullName evidence="1">Phosphoglycerate kinase</fullName>
    </submittedName>
</protein>
<keyword evidence="1" id="KW-0418">Kinase</keyword>
<accession>A0AC61QI67</accession>
<evidence type="ECO:0000313" key="1">
    <source>
        <dbReference type="EMBL" id="TDF72666.1"/>
    </source>
</evidence>
<comment type="caution">
    <text evidence="1">The sequence shown here is derived from an EMBL/GenBank/DDBJ whole genome shotgun (WGS) entry which is preliminary data.</text>
</comment>
<gene>
    <name evidence="1" type="ORF">E0946_05905</name>
</gene>
<proteinExistence type="predicted"/>
<keyword evidence="1" id="KW-0808">Transferase</keyword>
<reference evidence="1" key="1">
    <citation type="submission" date="2019-03" db="EMBL/GenBank/DDBJ databases">
        <title>Candidatus Syntrophosphaera thermopropionivorans: a novel player in syntrophic propionate oxidation during anaerobic digestion.</title>
        <authorList>
            <person name="Dyksma S."/>
        </authorList>
    </citation>
    <scope>NUCLEOTIDE SEQUENCE</scope>
    <source>
        <strain evidence="1">W5</strain>
    </source>
</reference>
<keyword evidence="2" id="KW-1185">Reference proteome</keyword>
<name>A0AC61QI67_9BACT</name>